<dbReference type="AlphaFoldDB" id="A0A1V6YQS3"/>
<feature type="region of interest" description="Disordered" evidence="1">
    <location>
        <begin position="1"/>
        <end position="39"/>
    </location>
</feature>
<comment type="caution">
    <text evidence="3">The sequence shown here is derived from an EMBL/GenBank/DDBJ whole genome shotgun (WGS) entry which is preliminary data.</text>
</comment>
<feature type="compositionally biased region" description="Low complexity" evidence="1">
    <location>
        <begin position="96"/>
        <end position="120"/>
    </location>
</feature>
<evidence type="ECO:0000256" key="1">
    <source>
        <dbReference type="SAM" id="MobiDB-lite"/>
    </source>
</evidence>
<dbReference type="STRING" id="60175.A0A1V6YQS3"/>
<feature type="domain" description="Myb-like DNA-binding" evidence="2">
    <location>
        <begin position="44"/>
        <end position="88"/>
    </location>
</feature>
<sequence>MAKANEPSTPKAKETKPVKAGIVKRTPVKLSPAKQSPSKSVVVSEDLVFMWKIMQMSAMKPDWPAIAKDAGISVGAVQKRFSRLKIKIQQFVSATASGESSNKGANSSASSNKDVNSSESPNKDTNSSETKTDIDSSESSNKDVDSSESPKKDADGSE</sequence>
<evidence type="ECO:0000259" key="2">
    <source>
        <dbReference type="Pfam" id="PF22980"/>
    </source>
</evidence>
<dbReference type="InterPro" id="IPR054505">
    <property type="entry name" value="Myb_DNA-bind_8"/>
</dbReference>
<evidence type="ECO:0000313" key="4">
    <source>
        <dbReference type="Proteomes" id="UP000191691"/>
    </source>
</evidence>
<gene>
    <name evidence="3" type="ORF">PENNAL_c0013G10939</name>
</gene>
<organism evidence="3 4">
    <name type="scientific">Penicillium nalgiovense</name>
    <dbReference type="NCBI Taxonomy" id="60175"/>
    <lineage>
        <taxon>Eukaryota</taxon>
        <taxon>Fungi</taxon>
        <taxon>Dikarya</taxon>
        <taxon>Ascomycota</taxon>
        <taxon>Pezizomycotina</taxon>
        <taxon>Eurotiomycetes</taxon>
        <taxon>Eurotiomycetidae</taxon>
        <taxon>Eurotiales</taxon>
        <taxon>Aspergillaceae</taxon>
        <taxon>Penicillium</taxon>
    </lineage>
</organism>
<keyword evidence="4" id="KW-1185">Reference proteome</keyword>
<protein>
    <recommendedName>
        <fullName evidence="2">Myb-like DNA-binding domain-containing protein</fullName>
    </recommendedName>
</protein>
<name>A0A1V6YQS3_PENNA</name>
<dbReference type="EMBL" id="MOOB01000013">
    <property type="protein sequence ID" value="OQE89799.1"/>
    <property type="molecule type" value="Genomic_DNA"/>
</dbReference>
<evidence type="ECO:0000313" key="3">
    <source>
        <dbReference type="EMBL" id="OQE89799.1"/>
    </source>
</evidence>
<accession>A0A1V6YQS3</accession>
<proteinExistence type="predicted"/>
<feature type="compositionally biased region" description="Basic and acidic residues" evidence="1">
    <location>
        <begin position="130"/>
        <end position="158"/>
    </location>
</feature>
<dbReference type="Proteomes" id="UP000191691">
    <property type="component" value="Unassembled WGS sequence"/>
</dbReference>
<feature type="region of interest" description="Disordered" evidence="1">
    <location>
        <begin position="92"/>
        <end position="158"/>
    </location>
</feature>
<reference evidence="4" key="1">
    <citation type="journal article" date="2017" name="Nat. Microbiol.">
        <title>Global analysis of biosynthetic gene clusters reveals vast potential of secondary metabolite production in Penicillium species.</title>
        <authorList>
            <person name="Nielsen J.C."/>
            <person name="Grijseels S."/>
            <person name="Prigent S."/>
            <person name="Ji B."/>
            <person name="Dainat J."/>
            <person name="Nielsen K.F."/>
            <person name="Frisvad J.C."/>
            <person name="Workman M."/>
            <person name="Nielsen J."/>
        </authorList>
    </citation>
    <scope>NUCLEOTIDE SEQUENCE [LARGE SCALE GENOMIC DNA]</scope>
    <source>
        <strain evidence="4">IBT 13039</strain>
    </source>
</reference>
<dbReference type="Pfam" id="PF22980">
    <property type="entry name" value="Myb_DNA-bind_8"/>
    <property type="match status" value="1"/>
</dbReference>